<name>A0ABQ4EE95_9ACTN</name>
<dbReference type="Proteomes" id="UP000646749">
    <property type="component" value="Unassembled WGS sequence"/>
</dbReference>
<dbReference type="InterPro" id="IPR053137">
    <property type="entry name" value="NLR-like"/>
</dbReference>
<sequence>MSADARPGKRLPPLSSGQVSTAFARLLRKHGATPQTLRKVREITDDQKQVTVQPVRADDGRPKETLLGSDPAGIRPGLPASPNLSGKSVFVAAVDELTEPVGGSAITGESAATSAEHGRLLLPQPSASQDLLDRLKRLGQEIEELLDKLPSPPSLGIPELHMPGHAFDLKATPRDSELRLLWNKRFNAESSEVVPDPWRRSLDLLWLQPSTRFMHDRSWDALLHDYWKMSTENAFALLRQIAELPGKDVSGVVGQLSRWHFRHNVVYDPSHARPRGEELLAEAAAQYRAVLKVQARVLGTEHPDTLTTRQRLAHVLVDQGGHAEAEAEYRAILMVQTRVLGTEHPDTLTTRGNLAQVLHNQGALRD</sequence>
<keyword evidence="3" id="KW-1185">Reference proteome</keyword>
<dbReference type="EMBL" id="BONW01000050">
    <property type="protein sequence ID" value="GIG93052.1"/>
    <property type="molecule type" value="Genomic_DNA"/>
</dbReference>
<evidence type="ECO:0000256" key="1">
    <source>
        <dbReference type="SAM" id="MobiDB-lite"/>
    </source>
</evidence>
<reference evidence="2 3" key="1">
    <citation type="submission" date="2021-01" db="EMBL/GenBank/DDBJ databases">
        <title>Whole genome shotgun sequence of Plantactinospora endophytica NBRC 110450.</title>
        <authorList>
            <person name="Komaki H."/>
            <person name="Tamura T."/>
        </authorList>
    </citation>
    <scope>NUCLEOTIDE SEQUENCE [LARGE SCALE GENOMIC DNA]</scope>
    <source>
        <strain evidence="2 3">NBRC 110450</strain>
    </source>
</reference>
<dbReference type="Pfam" id="PF13374">
    <property type="entry name" value="TPR_10"/>
    <property type="match status" value="1"/>
</dbReference>
<comment type="caution">
    <text evidence="2">The sequence shown here is derived from an EMBL/GenBank/DDBJ whole genome shotgun (WGS) entry which is preliminary data.</text>
</comment>
<dbReference type="PANTHER" id="PTHR46082">
    <property type="entry name" value="ATP/GTP-BINDING PROTEIN-RELATED"/>
    <property type="match status" value="1"/>
</dbReference>
<proteinExistence type="predicted"/>
<dbReference type="PANTHER" id="PTHR46082:SF6">
    <property type="entry name" value="AAA+ ATPASE DOMAIN-CONTAINING PROTEIN-RELATED"/>
    <property type="match status" value="1"/>
</dbReference>
<organism evidence="2 3">
    <name type="scientific">Plantactinospora endophytica</name>
    <dbReference type="NCBI Taxonomy" id="673535"/>
    <lineage>
        <taxon>Bacteria</taxon>
        <taxon>Bacillati</taxon>
        <taxon>Actinomycetota</taxon>
        <taxon>Actinomycetes</taxon>
        <taxon>Micromonosporales</taxon>
        <taxon>Micromonosporaceae</taxon>
        <taxon>Plantactinospora</taxon>
    </lineage>
</organism>
<gene>
    <name evidence="2" type="ORF">Pen02_79880</name>
</gene>
<feature type="region of interest" description="Disordered" evidence="1">
    <location>
        <begin position="53"/>
        <end position="80"/>
    </location>
</feature>
<dbReference type="SUPFAM" id="SSF48452">
    <property type="entry name" value="TPR-like"/>
    <property type="match status" value="1"/>
</dbReference>
<accession>A0ABQ4EE95</accession>
<evidence type="ECO:0008006" key="4">
    <source>
        <dbReference type="Google" id="ProtNLM"/>
    </source>
</evidence>
<evidence type="ECO:0000313" key="3">
    <source>
        <dbReference type="Proteomes" id="UP000646749"/>
    </source>
</evidence>
<dbReference type="RefSeq" id="WP_203871358.1">
    <property type="nucleotide sequence ID" value="NZ_BONW01000050.1"/>
</dbReference>
<dbReference type="Pfam" id="PF13424">
    <property type="entry name" value="TPR_12"/>
    <property type="match status" value="1"/>
</dbReference>
<dbReference type="InterPro" id="IPR011990">
    <property type="entry name" value="TPR-like_helical_dom_sf"/>
</dbReference>
<evidence type="ECO:0000313" key="2">
    <source>
        <dbReference type="EMBL" id="GIG93052.1"/>
    </source>
</evidence>
<dbReference type="Gene3D" id="1.25.40.10">
    <property type="entry name" value="Tetratricopeptide repeat domain"/>
    <property type="match status" value="1"/>
</dbReference>
<protein>
    <recommendedName>
        <fullName evidence="4">Tetratricopeptide repeat protein</fullName>
    </recommendedName>
</protein>